<dbReference type="PANTHER" id="PTHR46472">
    <property type="entry name" value="NUCLEOREDOXIN"/>
    <property type="match status" value="1"/>
</dbReference>
<dbReference type="Gene3D" id="3.40.30.10">
    <property type="entry name" value="Glutaredoxin"/>
    <property type="match status" value="1"/>
</dbReference>
<dbReference type="EMBL" id="CAACVS010000133">
    <property type="protein sequence ID" value="VEU37598.1"/>
    <property type="molecule type" value="Genomic_DNA"/>
</dbReference>
<reference evidence="2 3" key="1">
    <citation type="submission" date="2019-01" db="EMBL/GenBank/DDBJ databases">
        <authorList>
            <person name="Ferrante I. M."/>
        </authorList>
    </citation>
    <scope>NUCLEOTIDE SEQUENCE [LARGE SCALE GENOMIC DNA]</scope>
    <source>
        <strain evidence="2 3">B856</strain>
    </source>
</reference>
<sequence length="165" mass="18146">MSSTSLSKCLTLVKNAVDESSLAPIIALYFAASWCPDCVESKPYVSNVFKMQEGRAKLFDLVYVSSDNDSDQMKGEIEGGWDSIDYEKKEDRSMLKKCFGICAQKEMEALGITSEQRKGGIPTLLLIDKGNSVVISPDGIPDLMGDNKVEDPLAKWKALLLPKES</sequence>
<organism evidence="2 3">
    <name type="scientific">Pseudo-nitzschia multistriata</name>
    <dbReference type="NCBI Taxonomy" id="183589"/>
    <lineage>
        <taxon>Eukaryota</taxon>
        <taxon>Sar</taxon>
        <taxon>Stramenopiles</taxon>
        <taxon>Ochrophyta</taxon>
        <taxon>Bacillariophyta</taxon>
        <taxon>Bacillariophyceae</taxon>
        <taxon>Bacillariophycidae</taxon>
        <taxon>Bacillariales</taxon>
        <taxon>Bacillariaceae</taxon>
        <taxon>Pseudo-nitzschia</taxon>
    </lineage>
</organism>
<dbReference type="GO" id="GO:0030178">
    <property type="term" value="P:negative regulation of Wnt signaling pathway"/>
    <property type="evidence" value="ECO:0007669"/>
    <property type="project" value="TreeGrafter"/>
</dbReference>
<proteinExistence type="predicted"/>
<dbReference type="GO" id="GO:0005634">
    <property type="term" value="C:nucleus"/>
    <property type="evidence" value="ECO:0007669"/>
    <property type="project" value="TreeGrafter"/>
</dbReference>
<dbReference type="OrthoDB" id="189920at2759"/>
<dbReference type="InterPro" id="IPR036249">
    <property type="entry name" value="Thioredoxin-like_sf"/>
</dbReference>
<evidence type="ECO:0000313" key="2">
    <source>
        <dbReference type="EMBL" id="VEU37598.1"/>
    </source>
</evidence>
<protein>
    <recommendedName>
        <fullName evidence="1">Thioredoxin-like fold domain-containing protein</fullName>
    </recommendedName>
</protein>
<dbReference type="Proteomes" id="UP000291116">
    <property type="component" value="Unassembled WGS sequence"/>
</dbReference>
<evidence type="ECO:0000259" key="1">
    <source>
        <dbReference type="Pfam" id="PF13905"/>
    </source>
</evidence>
<dbReference type="Pfam" id="PF13905">
    <property type="entry name" value="Thioredoxin_8"/>
    <property type="match status" value="1"/>
</dbReference>
<keyword evidence="3" id="KW-1185">Reference proteome</keyword>
<accession>A0A448Z6E8</accession>
<dbReference type="GO" id="GO:0031397">
    <property type="term" value="P:negative regulation of protein ubiquitination"/>
    <property type="evidence" value="ECO:0007669"/>
    <property type="project" value="TreeGrafter"/>
</dbReference>
<feature type="domain" description="Thioredoxin-like fold" evidence="1">
    <location>
        <begin position="25"/>
        <end position="133"/>
    </location>
</feature>
<dbReference type="GO" id="GO:0004791">
    <property type="term" value="F:thioredoxin-disulfide reductase (NADPH) activity"/>
    <property type="evidence" value="ECO:0007669"/>
    <property type="project" value="TreeGrafter"/>
</dbReference>
<dbReference type="SUPFAM" id="SSF52833">
    <property type="entry name" value="Thioredoxin-like"/>
    <property type="match status" value="1"/>
</dbReference>
<gene>
    <name evidence="2" type="ORF">PSNMU_V1.4_AUG-EV-PASAV3_0044020</name>
</gene>
<dbReference type="InterPro" id="IPR012336">
    <property type="entry name" value="Thioredoxin-like_fold"/>
</dbReference>
<evidence type="ECO:0000313" key="3">
    <source>
        <dbReference type="Proteomes" id="UP000291116"/>
    </source>
</evidence>
<dbReference type="PANTHER" id="PTHR46472:SF1">
    <property type="entry name" value="NUCLEOREDOXIN"/>
    <property type="match status" value="1"/>
</dbReference>
<dbReference type="AlphaFoldDB" id="A0A448Z6E8"/>
<name>A0A448Z6E8_9STRA</name>